<feature type="compositionally biased region" description="Polar residues" evidence="1">
    <location>
        <begin position="223"/>
        <end position="244"/>
    </location>
</feature>
<proteinExistence type="predicted"/>
<dbReference type="Proteomes" id="UP000800041">
    <property type="component" value="Unassembled WGS sequence"/>
</dbReference>
<evidence type="ECO:0000313" key="3">
    <source>
        <dbReference type="EMBL" id="KAF1992076.1"/>
    </source>
</evidence>
<protein>
    <recommendedName>
        <fullName evidence="2">PSP1 C-terminal domain-containing protein</fullName>
    </recommendedName>
</protein>
<dbReference type="PANTHER" id="PTHR43830">
    <property type="entry name" value="PROTEIN PSP1"/>
    <property type="match status" value="1"/>
</dbReference>
<reference evidence="3" key="1">
    <citation type="journal article" date="2020" name="Stud. Mycol.">
        <title>101 Dothideomycetes genomes: a test case for predicting lifestyles and emergence of pathogens.</title>
        <authorList>
            <person name="Haridas S."/>
            <person name="Albert R."/>
            <person name="Binder M."/>
            <person name="Bloem J."/>
            <person name="Labutti K."/>
            <person name="Salamov A."/>
            <person name="Andreopoulos B."/>
            <person name="Baker S."/>
            <person name="Barry K."/>
            <person name="Bills G."/>
            <person name="Bluhm B."/>
            <person name="Cannon C."/>
            <person name="Castanera R."/>
            <person name="Culley D."/>
            <person name="Daum C."/>
            <person name="Ezra D."/>
            <person name="Gonzalez J."/>
            <person name="Henrissat B."/>
            <person name="Kuo A."/>
            <person name="Liang C."/>
            <person name="Lipzen A."/>
            <person name="Lutzoni F."/>
            <person name="Magnuson J."/>
            <person name="Mondo S."/>
            <person name="Nolan M."/>
            <person name="Ohm R."/>
            <person name="Pangilinan J."/>
            <person name="Park H.-J."/>
            <person name="Ramirez L."/>
            <person name="Alfaro M."/>
            <person name="Sun H."/>
            <person name="Tritt A."/>
            <person name="Yoshinaga Y."/>
            <person name="Zwiers L.-H."/>
            <person name="Turgeon B."/>
            <person name="Goodwin S."/>
            <person name="Spatafora J."/>
            <person name="Crous P."/>
            <person name="Grigoriev I."/>
        </authorList>
    </citation>
    <scope>NUCLEOTIDE SEQUENCE</scope>
    <source>
        <strain evidence="3">CBS 113979</strain>
    </source>
</reference>
<feature type="region of interest" description="Disordered" evidence="1">
    <location>
        <begin position="158"/>
        <end position="254"/>
    </location>
</feature>
<evidence type="ECO:0000256" key="1">
    <source>
        <dbReference type="SAM" id="MobiDB-lite"/>
    </source>
</evidence>
<name>A0A6G1HFR7_9PEZI</name>
<dbReference type="PANTHER" id="PTHR43830:SF3">
    <property type="entry name" value="PROTEIN PSP1"/>
    <property type="match status" value="1"/>
</dbReference>
<dbReference type="AlphaFoldDB" id="A0A6G1HFR7"/>
<feature type="compositionally biased region" description="Polar residues" evidence="1">
    <location>
        <begin position="14"/>
        <end position="36"/>
    </location>
</feature>
<feature type="region of interest" description="Disordered" evidence="1">
    <location>
        <begin position="1"/>
        <end position="131"/>
    </location>
</feature>
<dbReference type="InterPro" id="IPR047767">
    <property type="entry name" value="PSP1-like"/>
</dbReference>
<evidence type="ECO:0000313" key="4">
    <source>
        <dbReference type="Proteomes" id="UP000800041"/>
    </source>
</evidence>
<organism evidence="3 4">
    <name type="scientific">Aulographum hederae CBS 113979</name>
    <dbReference type="NCBI Taxonomy" id="1176131"/>
    <lineage>
        <taxon>Eukaryota</taxon>
        <taxon>Fungi</taxon>
        <taxon>Dikarya</taxon>
        <taxon>Ascomycota</taxon>
        <taxon>Pezizomycotina</taxon>
        <taxon>Dothideomycetes</taxon>
        <taxon>Pleosporomycetidae</taxon>
        <taxon>Aulographales</taxon>
        <taxon>Aulographaceae</taxon>
    </lineage>
</organism>
<evidence type="ECO:0000259" key="2">
    <source>
        <dbReference type="PROSITE" id="PS51411"/>
    </source>
</evidence>
<dbReference type="Pfam" id="PF04468">
    <property type="entry name" value="PSP1"/>
    <property type="match status" value="1"/>
</dbReference>
<feature type="region of interest" description="Disordered" evidence="1">
    <location>
        <begin position="337"/>
        <end position="424"/>
    </location>
</feature>
<feature type="compositionally biased region" description="Low complexity" evidence="1">
    <location>
        <begin position="410"/>
        <end position="421"/>
    </location>
</feature>
<feature type="compositionally biased region" description="Low complexity" evidence="1">
    <location>
        <begin position="108"/>
        <end position="117"/>
    </location>
</feature>
<accession>A0A6G1HFR7</accession>
<feature type="compositionally biased region" description="Polar residues" evidence="1">
    <location>
        <begin position="785"/>
        <end position="814"/>
    </location>
</feature>
<dbReference type="InterPro" id="IPR007557">
    <property type="entry name" value="PSP1_C"/>
</dbReference>
<feature type="domain" description="PSP1 C-terminal" evidence="2">
    <location>
        <begin position="612"/>
        <end position="697"/>
    </location>
</feature>
<dbReference type="GO" id="GO:0005737">
    <property type="term" value="C:cytoplasm"/>
    <property type="evidence" value="ECO:0007669"/>
    <property type="project" value="TreeGrafter"/>
</dbReference>
<keyword evidence="4" id="KW-1185">Reference proteome</keyword>
<sequence length="939" mass="102608">MDPPSGLPNLEQKAYSSSDQNPLFSSIENQSPSNSILLEKKGLGTQRRSTPDSEVLASSDDDHEHVTTSRSGQTVPVHKPVRRGSWLSEVHSMPLQHRKASLGNASIPTSSQPTTPSGEHGVWNSSPGIARAGLSKQNMDTRFPFEIPLEPVFKSARSSSYSVGQKDEDELSPPNLPVTGSARGGRMRPLRQSMLGDSARDSNTLGLVLEDEDDGGGSSMSEYNQRYQAATSRTDGDRGSQQLRKQAAHERARQRLLSSPIDPAAESQIHQAMSAGANRSNADYAIEEYDEQERMLQQSQGGITGSPTHMHSFDPDAPLDFVDQRPIPGLKKTQWQSSLGFGSIPEPPQSRRHSFADVPASSSAGTFPKHSDMDLQMRRAFVKPRQYEEDSESQEFPSPTKEVEEDQQDQQDQPSQQLQQQHHLESQLNDLEIRIRQKTAKNTDSNIAFAAGYCSGMGAPAARVLDSQEALNPFKVEGPLSNPFAVPSRIPNQYRTLYLVQFKCARAEIYYSPTDSGLQIEEGEMVIVEGDRGQDLGIVKHCRLTEDQARDLKEKSVLENYKWLMMFSSLYGRVEQNSDVGLMASRAAIPGGMGPRVNPQNVPRVQHNARPKMIKRKANEHEIYLLRDKEGTEAKAKRVAQGKASDRGFRMEILDAEFQLDLKKLTFYYYADSYIDFNLLVTDLFKVYKTRIWMSAVNPASFATPPGISHLTSAISPGAVGVVHSSFGPSPPRGAVGSPYAGNGTAGFDSNSASNTPKAAGNFIAIEGNPLNGGQYGETAGNVGGNSFNSPHAGNGYRNQSHSNNGWGNATGFRQGNFPPRGFGSRAGDVSAPDAIQNPEVREAIARVEETDPHLRNFDHVSAAQPWMPSPYAIQGLGAFPGGSSQMRAANMHPPAASFSPMAPAFTPHHVDAHPQAHFHHNSGGSFEDNFRSMHIGQK</sequence>
<feature type="region of interest" description="Disordered" evidence="1">
    <location>
        <begin position="776"/>
        <end position="822"/>
    </location>
</feature>
<dbReference type="EMBL" id="ML977138">
    <property type="protein sequence ID" value="KAF1992076.1"/>
    <property type="molecule type" value="Genomic_DNA"/>
</dbReference>
<dbReference type="OrthoDB" id="243127at2759"/>
<dbReference type="PROSITE" id="PS51411">
    <property type="entry name" value="PSP1_C"/>
    <property type="match status" value="1"/>
</dbReference>
<gene>
    <name evidence="3" type="ORF">K402DRAFT_416556</name>
</gene>